<dbReference type="Proteomes" id="UP000000374">
    <property type="component" value="Chromosome"/>
</dbReference>
<dbReference type="STRING" id="391735.Veis_0366"/>
<name>A1WEU9_VEREI</name>
<dbReference type="EMBL" id="CP000542">
    <property type="protein sequence ID" value="ABM56156.1"/>
    <property type="molecule type" value="Genomic_DNA"/>
</dbReference>
<gene>
    <name evidence="2" type="ordered locus">Veis_0366</name>
</gene>
<dbReference type="AlphaFoldDB" id="A1WEU9"/>
<evidence type="ECO:0000313" key="3">
    <source>
        <dbReference type="Proteomes" id="UP000000374"/>
    </source>
</evidence>
<accession>A1WEU9</accession>
<organism evidence="2 3">
    <name type="scientific">Verminephrobacter eiseniae (strain EF01-2)</name>
    <dbReference type="NCBI Taxonomy" id="391735"/>
    <lineage>
        <taxon>Bacteria</taxon>
        <taxon>Pseudomonadati</taxon>
        <taxon>Pseudomonadota</taxon>
        <taxon>Betaproteobacteria</taxon>
        <taxon>Burkholderiales</taxon>
        <taxon>Comamonadaceae</taxon>
        <taxon>Verminephrobacter</taxon>
    </lineage>
</organism>
<protein>
    <submittedName>
        <fullName evidence="2">Uncharacterized protein</fullName>
    </submittedName>
</protein>
<keyword evidence="3" id="KW-1185">Reference proteome</keyword>
<evidence type="ECO:0000313" key="2">
    <source>
        <dbReference type="EMBL" id="ABM56156.1"/>
    </source>
</evidence>
<sequence>MSAAGSRARQRMVIARPVKPPVWRVPAGTRWHVDLAQGGVLVDLGIPVVGHPVKSAGRSLPSRRCCAPSTPGRGMRASMSIN</sequence>
<evidence type="ECO:0000256" key="1">
    <source>
        <dbReference type="SAM" id="MobiDB-lite"/>
    </source>
</evidence>
<proteinExistence type="predicted"/>
<reference evidence="3" key="1">
    <citation type="submission" date="2006-12" db="EMBL/GenBank/DDBJ databases">
        <title>Complete sequence of chromosome 1 of Verminephrobacter eiseniae EF01-2.</title>
        <authorList>
            <person name="Copeland A."/>
            <person name="Lucas S."/>
            <person name="Lapidus A."/>
            <person name="Barry K."/>
            <person name="Detter J.C."/>
            <person name="Glavina del Rio T."/>
            <person name="Dalin E."/>
            <person name="Tice H."/>
            <person name="Pitluck S."/>
            <person name="Chertkov O."/>
            <person name="Brettin T."/>
            <person name="Bruce D."/>
            <person name="Han C."/>
            <person name="Tapia R."/>
            <person name="Gilna P."/>
            <person name="Schmutz J."/>
            <person name="Larimer F."/>
            <person name="Land M."/>
            <person name="Hauser L."/>
            <person name="Kyrpides N."/>
            <person name="Kim E."/>
            <person name="Stahl D."/>
            <person name="Richardson P."/>
        </authorList>
    </citation>
    <scope>NUCLEOTIDE SEQUENCE [LARGE SCALE GENOMIC DNA]</scope>
    <source>
        <strain evidence="3">EF01-2</strain>
    </source>
</reference>
<feature type="region of interest" description="Disordered" evidence="1">
    <location>
        <begin position="57"/>
        <end position="82"/>
    </location>
</feature>
<dbReference type="HOGENOM" id="CLU_2557343_0_0_4"/>
<dbReference type="KEGG" id="vei:Veis_0366"/>